<dbReference type="Pfam" id="PF12802">
    <property type="entry name" value="MarR_2"/>
    <property type="match status" value="1"/>
</dbReference>
<evidence type="ECO:0000313" key="2">
    <source>
        <dbReference type="EMBL" id="ABD67936.1"/>
    </source>
</evidence>
<dbReference type="PANTHER" id="PTHR33164:SF43">
    <property type="entry name" value="HTH-TYPE TRANSCRIPTIONAL REPRESSOR YETL"/>
    <property type="match status" value="1"/>
</dbReference>
<evidence type="ECO:0000313" key="3">
    <source>
        <dbReference type="Proteomes" id="UP000008332"/>
    </source>
</evidence>
<dbReference type="InterPro" id="IPR036390">
    <property type="entry name" value="WH_DNA-bd_sf"/>
</dbReference>
<dbReference type="OrthoDB" id="273614at2"/>
<dbReference type="Proteomes" id="UP000008332">
    <property type="component" value="Chromosome"/>
</dbReference>
<dbReference type="KEGG" id="rfr:Rfer_0178"/>
<feature type="domain" description="HTH marR-type" evidence="1">
    <location>
        <begin position="21"/>
        <end position="152"/>
    </location>
</feature>
<dbReference type="GO" id="GO:0006950">
    <property type="term" value="P:response to stress"/>
    <property type="evidence" value="ECO:0007669"/>
    <property type="project" value="TreeGrafter"/>
</dbReference>
<dbReference type="PRINTS" id="PR00598">
    <property type="entry name" value="HTHMARR"/>
</dbReference>
<dbReference type="PANTHER" id="PTHR33164">
    <property type="entry name" value="TRANSCRIPTIONAL REGULATOR, MARR FAMILY"/>
    <property type="match status" value="1"/>
</dbReference>
<dbReference type="RefSeq" id="WP_011462509.1">
    <property type="nucleotide sequence ID" value="NC_007908.1"/>
</dbReference>
<organism evidence="2 3">
    <name type="scientific">Albidiferax ferrireducens (strain ATCC BAA-621 / DSM 15236 / T118)</name>
    <name type="common">Rhodoferax ferrireducens</name>
    <dbReference type="NCBI Taxonomy" id="338969"/>
    <lineage>
        <taxon>Bacteria</taxon>
        <taxon>Pseudomonadati</taxon>
        <taxon>Pseudomonadota</taxon>
        <taxon>Betaproteobacteria</taxon>
        <taxon>Burkholderiales</taxon>
        <taxon>Comamonadaceae</taxon>
        <taxon>Rhodoferax</taxon>
    </lineage>
</organism>
<dbReference type="EMBL" id="CP000267">
    <property type="protein sequence ID" value="ABD67936.1"/>
    <property type="molecule type" value="Genomic_DNA"/>
</dbReference>
<dbReference type="GO" id="GO:0003700">
    <property type="term" value="F:DNA-binding transcription factor activity"/>
    <property type="evidence" value="ECO:0007669"/>
    <property type="project" value="InterPro"/>
</dbReference>
<dbReference type="InterPro" id="IPR039422">
    <property type="entry name" value="MarR/SlyA-like"/>
</dbReference>
<dbReference type="InterPro" id="IPR036388">
    <property type="entry name" value="WH-like_DNA-bd_sf"/>
</dbReference>
<sequence length="158" mass="17408">MGKPTNVKFTTKNSSESLEFCLRLTRAYATLTRRLDNALSNLHGLSFSDFMILYYLDRAPDSRLRRIDLAERLGVTASGVTRSLLPMEKLGLVSRQPDPRDARVGYASLTDAGQQLLKYALASIEPIAKEAIQKVPAEQIGPFLLVLGELAGINLSNN</sequence>
<dbReference type="Gene3D" id="1.10.10.10">
    <property type="entry name" value="Winged helix-like DNA-binding domain superfamily/Winged helix DNA-binding domain"/>
    <property type="match status" value="1"/>
</dbReference>
<proteinExistence type="predicted"/>
<dbReference type="PROSITE" id="PS50995">
    <property type="entry name" value="HTH_MARR_2"/>
    <property type="match status" value="1"/>
</dbReference>
<dbReference type="InterPro" id="IPR000835">
    <property type="entry name" value="HTH_MarR-typ"/>
</dbReference>
<dbReference type="STRING" id="338969.Rfer_0178"/>
<dbReference type="SUPFAM" id="SSF46785">
    <property type="entry name" value="Winged helix' DNA-binding domain"/>
    <property type="match status" value="1"/>
</dbReference>
<dbReference type="AlphaFoldDB" id="Q222W7"/>
<gene>
    <name evidence="2" type="ordered locus">Rfer_0178</name>
</gene>
<evidence type="ECO:0000259" key="1">
    <source>
        <dbReference type="PROSITE" id="PS50995"/>
    </source>
</evidence>
<protein>
    <submittedName>
        <fullName evidence="2">Transcriptional regulator, MarR family</fullName>
    </submittedName>
</protein>
<dbReference type="SMART" id="SM00347">
    <property type="entry name" value="HTH_MARR"/>
    <property type="match status" value="1"/>
</dbReference>
<keyword evidence="3" id="KW-1185">Reference proteome</keyword>
<reference evidence="3" key="1">
    <citation type="submission" date="2006-02" db="EMBL/GenBank/DDBJ databases">
        <title>Complete sequence of chromosome of Rhodoferax ferrireducens DSM 15236.</title>
        <authorList>
            <person name="Copeland A."/>
            <person name="Lucas S."/>
            <person name="Lapidus A."/>
            <person name="Barry K."/>
            <person name="Detter J.C."/>
            <person name="Glavina del Rio T."/>
            <person name="Hammon N."/>
            <person name="Israni S."/>
            <person name="Pitluck S."/>
            <person name="Brettin T."/>
            <person name="Bruce D."/>
            <person name="Han C."/>
            <person name="Tapia R."/>
            <person name="Gilna P."/>
            <person name="Kiss H."/>
            <person name="Schmutz J."/>
            <person name="Larimer F."/>
            <person name="Land M."/>
            <person name="Kyrpides N."/>
            <person name="Ivanova N."/>
            <person name="Richardson P."/>
        </authorList>
    </citation>
    <scope>NUCLEOTIDE SEQUENCE [LARGE SCALE GENOMIC DNA]</scope>
    <source>
        <strain evidence="3">ATCC BAA-621 / DSM 15236 / T118</strain>
    </source>
</reference>
<name>Q222W7_ALBFT</name>
<dbReference type="HOGENOM" id="CLU_083287_2_5_4"/>
<accession>Q222W7</accession>
<dbReference type="eggNOG" id="COG1846">
    <property type="taxonomic scope" value="Bacteria"/>
</dbReference>